<accession>A0A9P5NUP1</accession>
<keyword evidence="1" id="KW-1133">Transmembrane helix</keyword>
<evidence type="ECO:0000313" key="3">
    <source>
        <dbReference type="Proteomes" id="UP000724874"/>
    </source>
</evidence>
<organism evidence="2 3">
    <name type="scientific">Gymnopilus junonius</name>
    <name type="common">Spectacular rustgill mushroom</name>
    <name type="synonym">Gymnopilus spectabilis subsp. junonius</name>
    <dbReference type="NCBI Taxonomy" id="109634"/>
    <lineage>
        <taxon>Eukaryota</taxon>
        <taxon>Fungi</taxon>
        <taxon>Dikarya</taxon>
        <taxon>Basidiomycota</taxon>
        <taxon>Agaricomycotina</taxon>
        <taxon>Agaricomycetes</taxon>
        <taxon>Agaricomycetidae</taxon>
        <taxon>Agaricales</taxon>
        <taxon>Agaricineae</taxon>
        <taxon>Hymenogastraceae</taxon>
        <taxon>Gymnopilus</taxon>
    </lineage>
</organism>
<sequence length="568" mass="61827">MDDSEPQTSTLPINFGKGLVEVGALTTLIGSTIAAVLVLGKKGPAGIVWGTISAFGSSSVVKACASGATPGWFRQMVNLRTPVSDAALGLDLPLSPSFKLARMARTGLDQPIGVFCDAGALEHASPMVKEHPSCRDVYVFDDETQFILDGLPATSPGDPLKVYEYSSYPFFWSHGTWHQTSLLSLSLLKYSEAYFLFRGSMAMAILSAAPFTFFLLAAICLEINELISSRRPMKTDGQLDIVAGPLPSVKQLGGPRKIFLGATKNVRNSLRMKIIWTVGAVLYLISLLISYVLLDRHTTDVVITWAVFQVTWLVLRILISHLKGSSEVTGTRRIIANEIQALTLPMKLRVANLILAVANCLQNLHPRGLLAYAEDSYSIVQITRMLVITNMRQVYVLPREHSSSIQLNVVAVIGDVTLSSAAWMLGSKFTPMDVYDSCIIVLSQGQPQGLIAIPSARVLTAKANFQTGVNGSEKVDPLFVPRTMAGGSEVSDPEWMYWIPCQSGNWLQFKSTNLLSLGKRTADVLNDDQLTKVLSAGNLHISLKISLEVKEIVDIARKAAELLVSVFN</sequence>
<evidence type="ECO:0000313" key="2">
    <source>
        <dbReference type="EMBL" id="KAF8904701.1"/>
    </source>
</evidence>
<name>A0A9P5NUP1_GYMJU</name>
<keyword evidence="1" id="KW-0472">Membrane</keyword>
<dbReference type="OrthoDB" id="3024632at2759"/>
<dbReference type="Proteomes" id="UP000724874">
    <property type="component" value="Unassembled WGS sequence"/>
</dbReference>
<dbReference type="AlphaFoldDB" id="A0A9P5NUP1"/>
<feature type="transmembrane region" description="Helical" evidence="1">
    <location>
        <begin position="195"/>
        <end position="221"/>
    </location>
</feature>
<gene>
    <name evidence="2" type="ORF">CPB84DRAFT_1845237</name>
</gene>
<protein>
    <submittedName>
        <fullName evidence="2">Uncharacterized protein</fullName>
    </submittedName>
</protein>
<reference evidence="2" key="1">
    <citation type="submission" date="2020-11" db="EMBL/GenBank/DDBJ databases">
        <authorList>
            <consortium name="DOE Joint Genome Institute"/>
            <person name="Ahrendt S."/>
            <person name="Riley R."/>
            <person name="Andreopoulos W."/>
            <person name="LaButti K."/>
            <person name="Pangilinan J."/>
            <person name="Ruiz-duenas F.J."/>
            <person name="Barrasa J.M."/>
            <person name="Sanchez-Garcia M."/>
            <person name="Camarero S."/>
            <person name="Miyauchi S."/>
            <person name="Serrano A."/>
            <person name="Linde D."/>
            <person name="Babiker R."/>
            <person name="Drula E."/>
            <person name="Ayuso-Fernandez I."/>
            <person name="Pacheco R."/>
            <person name="Padilla G."/>
            <person name="Ferreira P."/>
            <person name="Barriuso J."/>
            <person name="Kellner H."/>
            <person name="Castanera R."/>
            <person name="Alfaro M."/>
            <person name="Ramirez L."/>
            <person name="Pisabarro A.G."/>
            <person name="Kuo A."/>
            <person name="Tritt A."/>
            <person name="Lipzen A."/>
            <person name="He G."/>
            <person name="Yan M."/>
            <person name="Ng V."/>
            <person name="Cullen D."/>
            <person name="Martin F."/>
            <person name="Rosso M.-N."/>
            <person name="Henrissat B."/>
            <person name="Hibbett D."/>
            <person name="Martinez A.T."/>
            <person name="Grigoriev I.V."/>
        </authorList>
    </citation>
    <scope>NUCLEOTIDE SEQUENCE</scope>
    <source>
        <strain evidence="2">AH 44721</strain>
    </source>
</reference>
<proteinExistence type="predicted"/>
<keyword evidence="1" id="KW-0812">Transmembrane</keyword>
<keyword evidence="3" id="KW-1185">Reference proteome</keyword>
<evidence type="ECO:0000256" key="1">
    <source>
        <dbReference type="SAM" id="Phobius"/>
    </source>
</evidence>
<feature type="transmembrane region" description="Helical" evidence="1">
    <location>
        <begin position="300"/>
        <end position="319"/>
    </location>
</feature>
<comment type="caution">
    <text evidence="2">The sequence shown here is derived from an EMBL/GenBank/DDBJ whole genome shotgun (WGS) entry which is preliminary data.</text>
</comment>
<feature type="transmembrane region" description="Helical" evidence="1">
    <location>
        <begin position="274"/>
        <end position="294"/>
    </location>
</feature>
<dbReference type="EMBL" id="JADNYJ010000025">
    <property type="protein sequence ID" value="KAF8904701.1"/>
    <property type="molecule type" value="Genomic_DNA"/>
</dbReference>